<sequence>MMAAVNGFISLPNHHLPPPVSLSPSFPGPGSLGVDAMLFASLQSLASYRFSRSKPFLVASQQTGASKSLSSLEIQSLLSSFPRAAPLSPHVATLIYFHQPRRLVGFPTFASPSPSEAIVLASLPSVARAVSNCRKEPHDTPEPRTDDAGILNPRLSGFADIYSSCWRTSKLCSNNLHSVSAGAARWLYELGNGTARAPLFRRRSHQHRLAAIIDPISRPVYGSTRLLQAVSRFFPRGERHRSGTSPLRRQPGSADLGLYATAFKDFAPRRAARSLDFSSIARASRSLARCQSPGGPAHRSRQQRHHAHLMGFYRRRPTNAPSQESGFRLELHHFHPLCRVLTARPAQRINPPSDAPLFPDFAAGGERVAGLGRIASYTECDFPSRTLSNRDPELQNNTAQQSFRRHPQGRTKITPQPAEADSRMAPTRQNNPARNAPTKTSAPRRDVTTFLPSRGGFRKDAHTTLQAIFFSRCAGRLQSRTSNIRSSLILNPAPPRRTLQIIIKGVEAASNTAAV</sequence>
<accession>A0ABQ0LQS0</accession>
<protein>
    <submittedName>
        <fullName evidence="2">Uncharacterized protein</fullName>
    </submittedName>
</protein>
<organism evidence="2 3">
    <name type="scientific">Mycena chlorophos</name>
    <name type="common">Agaric fungus</name>
    <name type="synonym">Agaricus chlorophos</name>
    <dbReference type="NCBI Taxonomy" id="658473"/>
    <lineage>
        <taxon>Eukaryota</taxon>
        <taxon>Fungi</taxon>
        <taxon>Dikarya</taxon>
        <taxon>Basidiomycota</taxon>
        <taxon>Agaricomycotina</taxon>
        <taxon>Agaricomycetes</taxon>
        <taxon>Agaricomycetidae</taxon>
        <taxon>Agaricales</taxon>
        <taxon>Marasmiineae</taxon>
        <taxon>Mycenaceae</taxon>
        <taxon>Mycena</taxon>
    </lineage>
</organism>
<feature type="region of interest" description="Disordered" evidence="1">
    <location>
        <begin position="385"/>
        <end position="446"/>
    </location>
</feature>
<evidence type="ECO:0000313" key="2">
    <source>
        <dbReference type="EMBL" id="GAT53436.1"/>
    </source>
</evidence>
<evidence type="ECO:0000256" key="1">
    <source>
        <dbReference type="SAM" id="MobiDB-lite"/>
    </source>
</evidence>
<reference evidence="2" key="1">
    <citation type="submission" date="2014-09" db="EMBL/GenBank/DDBJ databases">
        <title>Genome sequence of the luminous mushroom Mycena chlorophos for searching fungal bioluminescence genes.</title>
        <authorList>
            <person name="Tanaka Y."/>
            <person name="Kasuga D."/>
            <person name="Oba Y."/>
            <person name="Hase S."/>
            <person name="Sato K."/>
            <person name="Oba Y."/>
            <person name="Sakakibara Y."/>
        </authorList>
    </citation>
    <scope>NUCLEOTIDE SEQUENCE</scope>
</reference>
<proteinExistence type="predicted"/>
<gene>
    <name evidence="2" type="ORF">MCHLO_10384</name>
</gene>
<name>A0ABQ0LQS0_MYCCL</name>
<evidence type="ECO:0000313" key="3">
    <source>
        <dbReference type="Proteomes" id="UP000815677"/>
    </source>
</evidence>
<keyword evidence="3" id="KW-1185">Reference proteome</keyword>
<dbReference type="EMBL" id="DF848314">
    <property type="protein sequence ID" value="GAT53436.1"/>
    <property type="molecule type" value="Genomic_DNA"/>
</dbReference>
<dbReference type="Proteomes" id="UP000815677">
    <property type="component" value="Unassembled WGS sequence"/>
</dbReference>
<feature type="compositionally biased region" description="Polar residues" evidence="1">
    <location>
        <begin position="427"/>
        <end position="441"/>
    </location>
</feature>